<reference evidence="2 3" key="1">
    <citation type="submission" date="2016-03" db="EMBL/GenBank/DDBJ databases">
        <authorList>
            <person name="Ploux O."/>
        </authorList>
    </citation>
    <scope>NUCLEOTIDE SEQUENCE [LARGE SCALE GENOMIC DNA]</scope>
    <source>
        <strain evidence="2 3">UAMH 11012</strain>
    </source>
</reference>
<gene>
    <name evidence="2" type="ORF">PAC_11608</name>
</gene>
<protein>
    <submittedName>
        <fullName evidence="2">Uncharacterized protein</fullName>
    </submittedName>
</protein>
<evidence type="ECO:0000313" key="2">
    <source>
        <dbReference type="EMBL" id="CZR61711.1"/>
    </source>
</evidence>
<sequence>MDQFSGNQRGPSPPAQSILVTELTPNSQSIVSLSHNGCFDPRVQSARDHGKQQGLRPIQPPLARAPKNDLGASIPEWERSPTSIFEFRSPTLQMPNIIQIRLTKTLLAAPPCPLLSVNMEAREIAVKRHNGYLGVCQSQIVIWGVTNGCPDSRKKLYYAWFDKDCSLEEECSPEENCLSEEEFSEKDFSMPGS</sequence>
<evidence type="ECO:0000256" key="1">
    <source>
        <dbReference type="SAM" id="MobiDB-lite"/>
    </source>
</evidence>
<dbReference type="EMBL" id="FJOG01000019">
    <property type="protein sequence ID" value="CZR61711.1"/>
    <property type="molecule type" value="Genomic_DNA"/>
</dbReference>
<keyword evidence="3" id="KW-1185">Reference proteome</keyword>
<accession>A0A1L7X9L3</accession>
<dbReference type="AlphaFoldDB" id="A0A1L7X9L3"/>
<name>A0A1L7X9L3_9HELO</name>
<organism evidence="2 3">
    <name type="scientific">Phialocephala subalpina</name>
    <dbReference type="NCBI Taxonomy" id="576137"/>
    <lineage>
        <taxon>Eukaryota</taxon>
        <taxon>Fungi</taxon>
        <taxon>Dikarya</taxon>
        <taxon>Ascomycota</taxon>
        <taxon>Pezizomycotina</taxon>
        <taxon>Leotiomycetes</taxon>
        <taxon>Helotiales</taxon>
        <taxon>Mollisiaceae</taxon>
        <taxon>Phialocephala</taxon>
        <taxon>Phialocephala fortinii species complex</taxon>
    </lineage>
</organism>
<proteinExistence type="predicted"/>
<evidence type="ECO:0000313" key="3">
    <source>
        <dbReference type="Proteomes" id="UP000184330"/>
    </source>
</evidence>
<feature type="region of interest" description="Disordered" evidence="1">
    <location>
        <begin position="42"/>
        <end position="73"/>
    </location>
</feature>
<dbReference type="Proteomes" id="UP000184330">
    <property type="component" value="Unassembled WGS sequence"/>
</dbReference>